<accession>A0ABP7FZJ9</accession>
<feature type="transmembrane region" description="Helical" evidence="1">
    <location>
        <begin position="12"/>
        <end position="37"/>
    </location>
</feature>
<comment type="caution">
    <text evidence="2">The sequence shown here is derived from an EMBL/GenBank/DDBJ whole genome shotgun (WGS) entry which is preliminary data.</text>
</comment>
<keyword evidence="1" id="KW-0812">Transmembrane</keyword>
<reference evidence="3" key="1">
    <citation type="journal article" date="2019" name="Int. J. Syst. Evol. Microbiol.">
        <title>The Global Catalogue of Microorganisms (GCM) 10K type strain sequencing project: providing services to taxonomists for standard genome sequencing and annotation.</title>
        <authorList>
            <consortium name="The Broad Institute Genomics Platform"/>
            <consortium name="The Broad Institute Genome Sequencing Center for Infectious Disease"/>
            <person name="Wu L."/>
            <person name="Ma J."/>
        </authorList>
    </citation>
    <scope>NUCLEOTIDE SEQUENCE [LARGE SCALE GENOMIC DNA]</scope>
    <source>
        <strain evidence="3">JCM 16950</strain>
    </source>
</reference>
<organism evidence="2 3">
    <name type="scientific">Microbacterium kribbense</name>
    <dbReference type="NCBI Taxonomy" id="433645"/>
    <lineage>
        <taxon>Bacteria</taxon>
        <taxon>Bacillati</taxon>
        <taxon>Actinomycetota</taxon>
        <taxon>Actinomycetes</taxon>
        <taxon>Micrococcales</taxon>
        <taxon>Microbacteriaceae</taxon>
        <taxon>Microbacterium</taxon>
    </lineage>
</organism>
<feature type="transmembrane region" description="Helical" evidence="1">
    <location>
        <begin position="85"/>
        <end position="105"/>
    </location>
</feature>
<feature type="transmembrane region" description="Helical" evidence="1">
    <location>
        <begin position="138"/>
        <end position="156"/>
    </location>
</feature>
<evidence type="ECO:0000313" key="3">
    <source>
        <dbReference type="Proteomes" id="UP001500540"/>
    </source>
</evidence>
<evidence type="ECO:0000256" key="1">
    <source>
        <dbReference type="SAM" id="Phobius"/>
    </source>
</evidence>
<dbReference type="EMBL" id="BAABAF010000001">
    <property type="protein sequence ID" value="GAA3751835.1"/>
    <property type="molecule type" value="Genomic_DNA"/>
</dbReference>
<keyword evidence="3" id="KW-1185">Reference proteome</keyword>
<evidence type="ECO:0000313" key="2">
    <source>
        <dbReference type="EMBL" id="GAA3751835.1"/>
    </source>
</evidence>
<gene>
    <name evidence="2" type="ORF">GCM10022240_01210</name>
</gene>
<keyword evidence="1" id="KW-0472">Membrane</keyword>
<protein>
    <recommendedName>
        <fullName evidence="4">DUF2269 family protein</fullName>
    </recommendedName>
</protein>
<name>A0ABP7FZJ9_9MICO</name>
<sequence length="158" mass="16635">MTGGYPPALQAVLLIILLLATCVWIGGWATLIVVARTATAALSRADRVSFFRLFGRRFGIVSTIALVLALASGLLLLVAMPWTALSTWMVVLAVVLLLVVGAGVVQARMLTRQRRALIAAHDEGLEARIAAGARAATVLRASLGAISIVILMLAVLPR</sequence>
<dbReference type="RefSeq" id="WP_344779464.1">
    <property type="nucleotide sequence ID" value="NZ_BAABAF010000001.1"/>
</dbReference>
<feature type="transmembrane region" description="Helical" evidence="1">
    <location>
        <begin position="58"/>
        <end position="79"/>
    </location>
</feature>
<keyword evidence="1" id="KW-1133">Transmembrane helix</keyword>
<dbReference type="Proteomes" id="UP001500540">
    <property type="component" value="Unassembled WGS sequence"/>
</dbReference>
<proteinExistence type="predicted"/>
<evidence type="ECO:0008006" key="4">
    <source>
        <dbReference type="Google" id="ProtNLM"/>
    </source>
</evidence>